<accession>A0ABW5S223</accession>
<proteinExistence type="predicted"/>
<sequence length="126" mass="14915">MAEMKKKICEANRLSDRTLRRYLASYRLKGFEGLKPRQRNEHRKSHLNERVVEEAILLRREAPHRSIRQIIQILEWEGKAEPGEIKRSTLQERMTERGYSSRQMRFEGGHVIGHLLLKNSPLNAKK</sequence>
<dbReference type="SUPFAM" id="SSF46689">
    <property type="entry name" value="Homeodomain-like"/>
    <property type="match status" value="1"/>
</dbReference>
<dbReference type="InterPro" id="IPR009057">
    <property type="entry name" value="Homeodomain-like_sf"/>
</dbReference>
<gene>
    <name evidence="1" type="ORF">ACFSUE_09010</name>
</gene>
<protein>
    <submittedName>
        <fullName evidence="1">Helix-turn-helix domain-containing protein</fullName>
    </submittedName>
</protein>
<evidence type="ECO:0000313" key="2">
    <source>
        <dbReference type="Proteomes" id="UP001597399"/>
    </source>
</evidence>
<dbReference type="Proteomes" id="UP001597399">
    <property type="component" value="Unassembled WGS sequence"/>
</dbReference>
<dbReference type="EMBL" id="JBHUMQ010000021">
    <property type="protein sequence ID" value="MFD2693759.1"/>
    <property type="molecule type" value="Genomic_DNA"/>
</dbReference>
<reference evidence="2" key="1">
    <citation type="journal article" date="2019" name="Int. J. Syst. Evol. Microbiol.">
        <title>The Global Catalogue of Microorganisms (GCM) 10K type strain sequencing project: providing services to taxonomists for standard genome sequencing and annotation.</title>
        <authorList>
            <consortium name="The Broad Institute Genomics Platform"/>
            <consortium name="The Broad Institute Genome Sequencing Center for Infectious Disease"/>
            <person name="Wu L."/>
            <person name="Ma J."/>
        </authorList>
    </citation>
    <scope>NUCLEOTIDE SEQUENCE [LARGE SCALE GENOMIC DNA]</scope>
    <source>
        <strain evidence="2">TISTR 2466</strain>
    </source>
</reference>
<comment type="caution">
    <text evidence="1">The sequence shown here is derived from an EMBL/GenBank/DDBJ whole genome shotgun (WGS) entry which is preliminary data.</text>
</comment>
<keyword evidence="2" id="KW-1185">Reference proteome</keyword>
<dbReference type="RefSeq" id="WP_381531721.1">
    <property type="nucleotide sequence ID" value="NZ_JBHUMQ010000021.1"/>
</dbReference>
<name>A0ABW5S223_9BACL</name>
<evidence type="ECO:0000313" key="1">
    <source>
        <dbReference type="EMBL" id="MFD2693759.1"/>
    </source>
</evidence>
<organism evidence="1 2">
    <name type="scientific">Sporolactobacillus shoreicorticis</name>
    <dbReference type="NCBI Taxonomy" id="1923877"/>
    <lineage>
        <taxon>Bacteria</taxon>
        <taxon>Bacillati</taxon>
        <taxon>Bacillota</taxon>
        <taxon>Bacilli</taxon>
        <taxon>Bacillales</taxon>
        <taxon>Sporolactobacillaceae</taxon>
        <taxon>Sporolactobacillus</taxon>
    </lineage>
</organism>